<dbReference type="STRING" id="98765.A0A2R6NQY5"/>
<feature type="coiled-coil region" evidence="1">
    <location>
        <begin position="433"/>
        <end position="463"/>
    </location>
</feature>
<keyword evidence="4" id="KW-1185">Reference proteome</keyword>
<evidence type="ECO:0000313" key="4">
    <source>
        <dbReference type="Proteomes" id="UP000186601"/>
    </source>
</evidence>
<evidence type="ECO:0000256" key="1">
    <source>
        <dbReference type="SAM" id="Coils"/>
    </source>
</evidence>
<gene>
    <name evidence="3" type="ORF">PHLCEN_2v9421</name>
</gene>
<dbReference type="EMBL" id="MLYV02000940">
    <property type="protein sequence ID" value="PSR75007.1"/>
    <property type="molecule type" value="Genomic_DNA"/>
</dbReference>
<proteinExistence type="predicted"/>
<reference evidence="3 4" key="1">
    <citation type="submission" date="2018-02" db="EMBL/GenBank/DDBJ databases">
        <title>Genome sequence of the basidiomycete white-rot fungus Phlebia centrifuga.</title>
        <authorList>
            <person name="Granchi Z."/>
            <person name="Peng M."/>
            <person name="de Vries R.P."/>
            <person name="Hilden K."/>
            <person name="Makela M.R."/>
            <person name="Grigoriev I."/>
            <person name="Riley R."/>
        </authorList>
    </citation>
    <scope>NUCLEOTIDE SEQUENCE [LARGE SCALE GENOMIC DNA]</scope>
    <source>
        <strain evidence="3 4">FBCC195</strain>
    </source>
</reference>
<dbReference type="Proteomes" id="UP000186601">
    <property type="component" value="Unassembled WGS sequence"/>
</dbReference>
<name>A0A2R6NQY5_9APHY</name>
<feature type="domain" description="CHAT" evidence="2">
    <location>
        <begin position="571"/>
        <end position="872"/>
    </location>
</feature>
<keyword evidence="1" id="KW-0175">Coiled coil</keyword>
<comment type="caution">
    <text evidence="3">The sequence shown here is derived from an EMBL/GenBank/DDBJ whole genome shotgun (WGS) entry which is preliminary data.</text>
</comment>
<evidence type="ECO:0000259" key="2">
    <source>
        <dbReference type="Pfam" id="PF12770"/>
    </source>
</evidence>
<organism evidence="3 4">
    <name type="scientific">Hermanssonia centrifuga</name>
    <dbReference type="NCBI Taxonomy" id="98765"/>
    <lineage>
        <taxon>Eukaryota</taxon>
        <taxon>Fungi</taxon>
        <taxon>Dikarya</taxon>
        <taxon>Basidiomycota</taxon>
        <taxon>Agaricomycotina</taxon>
        <taxon>Agaricomycetes</taxon>
        <taxon>Polyporales</taxon>
        <taxon>Meruliaceae</taxon>
        <taxon>Hermanssonia</taxon>
    </lineage>
</organism>
<accession>A0A2R6NQY5</accession>
<dbReference type="OrthoDB" id="3169018at2759"/>
<sequence length="873" mass="97478">MDRTSLSGSMLACPTHSNDPAIRFIEEALPRSSPSNIEYTPALEKAMDDSYYLIYRGAIHIFHHISRLHEMFGPYGSDLILGDFPDRDNHVAPCIDTDKGLSERSQTLAAIYEHISRAQKIFRTCEQVTAPEPPGLCECSLHLALVFSQVALQKTKKSDDRSRRLDRQVELLSERAKLPGFETDLNQVVVICREMLAYPLERAQALQLVQRYVESLLSRFDSFHDTADLEEIIPLLQQYADDPAGEFRKFRAMLCDARCKLFSLCGGGDNLVFAISAIQCLLLSPVWDNEWHNFDKERLQKGRGLLALLFQRQPAAEMDQQHGIALLEVYREMLRLPYRMMRVGMDLHLGLPRLVGAQGLASEVFEHALLFSSPEEAVEMLEKSRDVFWTQTLRLRSSFDDLPRRLAERLKIVTPKLESYIHMMYSTNWKGKNDRYQQELDVLRRTQNQFQSLAAEVRRLEGHAHFMADPDFPFSSLALAAQKGPVVILAATETSTDAIIIRSPTSGAEHLVPRRMPFKRLSGLSSKLKVFNTRSRNGTRNGMGDPSHDSADVDDIARSGRPAVRLGGGQLLNILWQEVVRPVINALGYQKAVGRDRPRLWWCPTGHFMSVPLHAAGDYNGAGDCCSNYVVSSYTRSLQALSNARQGLESILVSDLKALLVAETNAPNLIPLPNVAKEIAIVKSAIPSHAIIPLGGEPRSVESASVETDHSTKMQDAIEALPQASIVHLACHGDQRDTNDSATHYASEALQSGFCLKDGTLKILHFLRLGMPRAFFVFLSACESAKGDETQLDESVHMAAALMFCGFRSVVATMWNMDDLDGPEVAKAIYTELFKGGPFNPDDVPYALDAAVQSMRSRDLPPSRWATYVHMGV</sequence>
<dbReference type="AlphaFoldDB" id="A0A2R6NQY5"/>
<evidence type="ECO:0000313" key="3">
    <source>
        <dbReference type="EMBL" id="PSR75007.1"/>
    </source>
</evidence>
<dbReference type="Pfam" id="PF12770">
    <property type="entry name" value="CHAT"/>
    <property type="match status" value="1"/>
</dbReference>
<dbReference type="InterPro" id="IPR024983">
    <property type="entry name" value="CHAT_dom"/>
</dbReference>
<protein>
    <recommendedName>
        <fullName evidence="2">CHAT domain-containing protein</fullName>
    </recommendedName>
</protein>